<evidence type="ECO:0000313" key="12">
    <source>
        <dbReference type="EMBL" id="KKI63543.1"/>
    </source>
</evidence>
<dbReference type="InterPro" id="IPR050695">
    <property type="entry name" value="N-acetylmuramoyl_amidase_3"/>
</dbReference>
<dbReference type="SUPFAM" id="SSF53187">
    <property type="entry name" value="Zn-dependent exopeptidases"/>
    <property type="match status" value="1"/>
</dbReference>
<feature type="transmembrane region" description="Helical" evidence="10">
    <location>
        <begin position="16"/>
        <end position="36"/>
    </location>
</feature>
<sequence length="291" mass="32499">MKTINTWLDKHNLKNFPMLIVTLAFVIFIFMLIAFLNHNDEDAGTIYITEDTDLRTGPNAVYPTIKPANQGQSYNKIGKSGKWIEVESSNHKDKGWVAGWHTNLDIQADANANDKPLKDKTIVLDPGHGGSDQGASSNTKKKSTEKVYTLKTAKELKSLLEKEGATVSMTRSSDSYVSLDDRNIKGDAFISIHNDSLKSSKANGTTVYWLQDNQKALAETLNIYIQKKALLTNKGARQENFQVLRQTNVPAVLLELGYISNPTDENMITNQLHRHIVEQAVVDGLRAYFSE</sequence>
<keyword evidence="4 8" id="KW-0964">Secreted</keyword>
<keyword evidence="10" id="KW-0812">Transmembrane</keyword>
<reference evidence="12 13" key="1">
    <citation type="submission" date="2015-03" db="EMBL/GenBank/DDBJ databases">
        <title>Genome Assembly of Staphylococcus cohnii subsp. cohnii strain G22B2.</title>
        <authorList>
            <person name="Nair G."/>
            <person name="Kaur G."/>
            <person name="Khatri I."/>
            <person name="Singh N.K."/>
            <person name="Sathyabama S."/>
            <person name="Maurya S.K."/>
            <person name="Subramanian S."/>
            <person name="Agrewala J.N."/>
            <person name="Mayilraj S."/>
        </authorList>
    </citation>
    <scope>NUCLEOTIDE SEQUENCE [LARGE SCALE GENOMIC DNA]</scope>
    <source>
        <strain evidence="12 13">G22B2</strain>
    </source>
</reference>
<name>A0A0M2P0W8_STACC</name>
<dbReference type="GO" id="GO:0009253">
    <property type="term" value="P:peptidoglycan catabolic process"/>
    <property type="evidence" value="ECO:0007669"/>
    <property type="project" value="InterPro"/>
</dbReference>
<dbReference type="CDD" id="cd02696">
    <property type="entry name" value="MurNAc-LAA"/>
    <property type="match status" value="1"/>
</dbReference>
<proteinExistence type="inferred from homology"/>
<feature type="domain" description="SH3b" evidence="11">
    <location>
        <begin position="41"/>
        <end position="105"/>
    </location>
</feature>
<evidence type="ECO:0000256" key="2">
    <source>
        <dbReference type="ARBA" id="ARBA00010860"/>
    </source>
</evidence>
<dbReference type="PIRSF" id="PIRSF037730">
    <property type="entry name" value="CWA_LytH_prd"/>
    <property type="match status" value="1"/>
</dbReference>
<keyword evidence="10" id="KW-0472">Membrane</keyword>
<dbReference type="GO" id="GO:0005576">
    <property type="term" value="C:extracellular region"/>
    <property type="evidence" value="ECO:0007669"/>
    <property type="project" value="UniProtKB-SubCell"/>
</dbReference>
<dbReference type="Pfam" id="PF01520">
    <property type="entry name" value="Amidase_3"/>
    <property type="match status" value="1"/>
</dbReference>
<organism evidence="12 13">
    <name type="scientific">Staphylococcus cohnii subsp. cohnii</name>
    <dbReference type="NCBI Taxonomy" id="74704"/>
    <lineage>
        <taxon>Bacteria</taxon>
        <taxon>Bacillati</taxon>
        <taxon>Bacillota</taxon>
        <taxon>Bacilli</taxon>
        <taxon>Bacillales</taxon>
        <taxon>Staphylococcaceae</taxon>
        <taxon>Staphylococcus</taxon>
        <taxon>Staphylococcus cohnii species complex</taxon>
    </lineage>
</organism>
<dbReference type="PANTHER" id="PTHR30404">
    <property type="entry name" value="N-ACETYLMURAMOYL-L-ALANINE AMIDASE"/>
    <property type="match status" value="1"/>
</dbReference>
<evidence type="ECO:0000256" key="3">
    <source>
        <dbReference type="ARBA" id="ARBA00018811"/>
    </source>
</evidence>
<dbReference type="InterPro" id="IPR003646">
    <property type="entry name" value="SH3-like_bac-type"/>
</dbReference>
<dbReference type="GO" id="GO:0030288">
    <property type="term" value="C:outer membrane-bounded periplasmic space"/>
    <property type="evidence" value="ECO:0007669"/>
    <property type="project" value="TreeGrafter"/>
</dbReference>
<keyword evidence="10" id="KW-1133">Transmembrane helix</keyword>
<dbReference type="AlphaFoldDB" id="A0A0M2P0W8"/>
<comment type="similarity">
    <text evidence="2 8">Belongs to the N-acetylmuramoyl-L-alanine amidase 3 family.</text>
</comment>
<dbReference type="Gene3D" id="3.40.630.40">
    <property type="entry name" value="Zn-dependent exopeptidases"/>
    <property type="match status" value="1"/>
</dbReference>
<dbReference type="PROSITE" id="PS51781">
    <property type="entry name" value="SH3B"/>
    <property type="match status" value="1"/>
</dbReference>
<evidence type="ECO:0000256" key="4">
    <source>
        <dbReference type="ARBA" id="ARBA00022525"/>
    </source>
</evidence>
<dbReference type="Proteomes" id="UP000034455">
    <property type="component" value="Unassembled WGS sequence"/>
</dbReference>
<dbReference type="EMBL" id="LAKJ01000013">
    <property type="protein sequence ID" value="KKI63543.1"/>
    <property type="molecule type" value="Genomic_DNA"/>
</dbReference>
<evidence type="ECO:0000256" key="8">
    <source>
        <dbReference type="PIRNR" id="PIRNR037730"/>
    </source>
</evidence>
<dbReference type="InterPro" id="IPR017273">
    <property type="entry name" value="LytH"/>
</dbReference>
<keyword evidence="5" id="KW-0732">Signal</keyword>
<dbReference type="SMART" id="SM00287">
    <property type="entry name" value="SH3b"/>
    <property type="match status" value="1"/>
</dbReference>
<evidence type="ECO:0000256" key="9">
    <source>
        <dbReference type="SAM" id="MobiDB-lite"/>
    </source>
</evidence>
<gene>
    <name evidence="12" type="ORF">UF66_0590</name>
</gene>
<dbReference type="SMART" id="SM00646">
    <property type="entry name" value="Ami_3"/>
    <property type="match status" value="1"/>
</dbReference>
<comment type="caution">
    <text evidence="12">The sequence shown here is derived from an EMBL/GenBank/DDBJ whole genome shotgun (WGS) entry which is preliminary data.</text>
</comment>
<evidence type="ECO:0000259" key="11">
    <source>
        <dbReference type="PROSITE" id="PS51781"/>
    </source>
</evidence>
<accession>A0A0M2P0W8</accession>
<keyword evidence="6 8" id="KW-0378">Hydrolase</keyword>
<evidence type="ECO:0000256" key="5">
    <source>
        <dbReference type="ARBA" id="ARBA00022729"/>
    </source>
</evidence>
<evidence type="ECO:0000256" key="6">
    <source>
        <dbReference type="ARBA" id="ARBA00022801"/>
    </source>
</evidence>
<dbReference type="RefSeq" id="WP_019469428.1">
    <property type="nucleotide sequence ID" value="NZ_BKAS01000006.1"/>
</dbReference>
<dbReference type="Gene3D" id="2.30.30.40">
    <property type="entry name" value="SH3 Domains"/>
    <property type="match status" value="1"/>
</dbReference>
<dbReference type="PATRIC" id="fig|74704.6.peg.605"/>
<dbReference type="EC" id="3.5.1.-" evidence="8"/>
<comment type="subcellular location">
    <subcellularLocation>
        <location evidence="1 8">Secreted</location>
    </subcellularLocation>
</comment>
<evidence type="ECO:0000313" key="13">
    <source>
        <dbReference type="Proteomes" id="UP000034455"/>
    </source>
</evidence>
<dbReference type="PANTHER" id="PTHR30404:SF7">
    <property type="entry name" value="CELL WALL AMIDASE LYTH-RELATED"/>
    <property type="match status" value="1"/>
</dbReference>
<keyword evidence="7 8" id="KW-0961">Cell wall biogenesis/degradation</keyword>
<comment type="function">
    <text evidence="8">Probably involved in cell-wall metabolism.</text>
</comment>
<dbReference type="GeneID" id="58097374"/>
<dbReference type="GO" id="GO:0071555">
    <property type="term" value="P:cell wall organization"/>
    <property type="evidence" value="ECO:0007669"/>
    <property type="project" value="UniProtKB-KW"/>
</dbReference>
<dbReference type="GO" id="GO:0008745">
    <property type="term" value="F:N-acetylmuramoyl-L-alanine amidase activity"/>
    <property type="evidence" value="ECO:0007669"/>
    <property type="project" value="InterPro"/>
</dbReference>
<evidence type="ECO:0000256" key="1">
    <source>
        <dbReference type="ARBA" id="ARBA00004613"/>
    </source>
</evidence>
<evidence type="ECO:0000256" key="7">
    <source>
        <dbReference type="ARBA" id="ARBA00023316"/>
    </source>
</evidence>
<protein>
    <recommendedName>
        <fullName evidence="3 8">Probable cell wall amidase lytH</fullName>
        <ecNumber evidence="8">3.5.1.-</ecNumber>
    </recommendedName>
</protein>
<feature type="region of interest" description="Disordered" evidence="9">
    <location>
        <begin position="118"/>
        <end position="144"/>
    </location>
</feature>
<dbReference type="InterPro" id="IPR002508">
    <property type="entry name" value="MurNAc-LAA_cat"/>
</dbReference>
<evidence type="ECO:0000256" key="10">
    <source>
        <dbReference type="SAM" id="Phobius"/>
    </source>
</evidence>